<feature type="domain" description="Prolamin-like" evidence="3">
    <location>
        <begin position="55"/>
        <end position="119"/>
    </location>
</feature>
<reference evidence="4" key="1">
    <citation type="journal article" date="2023" name="Plant Biotechnol. J.">
        <title>Chromosome-level wild Hevea brasiliensis genome provides new tools for genomic-assisted breeding and valuable loci to elevate rubber yield.</title>
        <authorList>
            <person name="Cheng H."/>
            <person name="Song X."/>
            <person name="Hu Y."/>
            <person name="Wu T."/>
            <person name="Yang Q."/>
            <person name="An Z."/>
            <person name="Feng S."/>
            <person name="Deng Z."/>
            <person name="Wu W."/>
            <person name="Zeng X."/>
            <person name="Tu M."/>
            <person name="Wang X."/>
            <person name="Huang H."/>
        </authorList>
    </citation>
    <scope>NUCLEOTIDE SEQUENCE</scope>
    <source>
        <strain evidence="4">MT/VB/25A 57/8</strain>
    </source>
</reference>
<evidence type="ECO:0000256" key="1">
    <source>
        <dbReference type="ARBA" id="ARBA00022729"/>
    </source>
</evidence>
<feature type="signal peptide" evidence="2">
    <location>
        <begin position="1"/>
        <end position="21"/>
    </location>
</feature>
<evidence type="ECO:0000313" key="5">
    <source>
        <dbReference type="Proteomes" id="UP001174677"/>
    </source>
</evidence>
<dbReference type="EMBL" id="JARPOI010000017">
    <property type="protein sequence ID" value="KAJ9141046.1"/>
    <property type="molecule type" value="Genomic_DNA"/>
</dbReference>
<dbReference type="Proteomes" id="UP001174677">
    <property type="component" value="Chromosome 17"/>
</dbReference>
<evidence type="ECO:0000256" key="2">
    <source>
        <dbReference type="SAM" id="SignalP"/>
    </source>
</evidence>
<dbReference type="PANTHER" id="PTHR31181:SF67">
    <property type="entry name" value="PROLAMIN-LIKE PROTEIN (DUF1278)"/>
    <property type="match status" value="1"/>
</dbReference>
<comment type="caution">
    <text evidence="4">The sequence shown here is derived from an EMBL/GenBank/DDBJ whole genome shotgun (WGS) entry which is preliminary data.</text>
</comment>
<keyword evidence="5" id="KW-1185">Reference proteome</keyword>
<gene>
    <name evidence="4" type="ORF">P3X46_031628</name>
</gene>
<protein>
    <recommendedName>
        <fullName evidence="3">Prolamin-like domain-containing protein</fullName>
    </recommendedName>
</protein>
<dbReference type="Pfam" id="PF05617">
    <property type="entry name" value="Prolamin_like"/>
    <property type="match status" value="1"/>
</dbReference>
<accession>A0ABQ9KNZ4</accession>
<keyword evidence="1 2" id="KW-0732">Signal</keyword>
<evidence type="ECO:0000313" key="4">
    <source>
        <dbReference type="EMBL" id="KAJ9141046.1"/>
    </source>
</evidence>
<evidence type="ECO:0000259" key="3">
    <source>
        <dbReference type="Pfam" id="PF05617"/>
    </source>
</evidence>
<sequence length="128" mass="14176">MMKKQLSFSVILVFLICSATATATEEASKRAWLKWFGETEHLPPTHPKWDPKIVKCFQDFQVEKKCVGELIASIWNHNVSLIGPECCDSVNQLSEDCAATGFAGLTHSFYAVVLKDYCSHVSPPPSAS</sequence>
<name>A0ABQ9KNZ4_HEVBR</name>
<dbReference type="PANTHER" id="PTHR31181">
    <property type="entry name" value="EGG CELL-SECRETED PROTEIN 1.4"/>
    <property type="match status" value="1"/>
</dbReference>
<feature type="chain" id="PRO_5046694395" description="Prolamin-like domain-containing protein" evidence="2">
    <location>
        <begin position="22"/>
        <end position="128"/>
    </location>
</feature>
<dbReference type="InterPro" id="IPR008502">
    <property type="entry name" value="Prolamin-like"/>
</dbReference>
<organism evidence="4 5">
    <name type="scientific">Hevea brasiliensis</name>
    <name type="common">Para rubber tree</name>
    <name type="synonym">Siphonia brasiliensis</name>
    <dbReference type="NCBI Taxonomy" id="3981"/>
    <lineage>
        <taxon>Eukaryota</taxon>
        <taxon>Viridiplantae</taxon>
        <taxon>Streptophyta</taxon>
        <taxon>Embryophyta</taxon>
        <taxon>Tracheophyta</taxon>
        <taxon>Spermatophyta</taxon>
        <taxon>Magnoliopsida</taxon>
        <taxon>eudicotyledons</taxon>
        <taxon>Gunneridae</taxon>
        <taxon>Pentapetalae</taxon>
        <taxon>rosids</taxon>
        <taxon>fabids</taxon>
        <taxon>Malpighiales</taxon>
        <taxon>Euphorbiaceae</taxon>
        <taxon>Crotonoideae</taxon>
        <taxon>Micrandreae</taxon>
        <taxon>Hevea</taxon>
    </lineage>
</organism>
<proteinExistence type="predicted"/>